<dbReference type="PANTHER" id="PTHR13847">
    <property type="entry name" value="SARCOSINE DEHYDROGENASE-RELATED"/>
    <property type="match status" value="1"/>
</dbReference>
<keyword evidence="1" id="KW-0560">Oxidoreductase</keyword>
<dbReference type="Gene3D" id="3.50.50.60">
    <property type="entry name" value="FAD/NAD(P)-binding domain"/>
    <property type="match status" value="2"/>
</dbReference>
<dbReference type="PANTHER" id="PTHR13847:SF289">
    <property type="entry name" value="GLYCINE OXIDASE"/>
    <property type="match status" value="1"/>
</dbReference>
<dbReference type="SUPFAM" id="SSF54373">
    <property type="entry name" value="FAD-linked reductases, C-terminal domain"/>
    <property type="match status" value="1"/>
</dbReference>
<gene>
    <name evidence="3" type="ORF">QQ020_04990</name>
</gene>
<accession>A0ABT8L0X8</accession>
<dbReference type="SUPFAM" id="SSF51905">
    <property type="entry name" value="FAD/NAD(P)-binding domain"/>
    <property type="match status" value="1"/>
</dbReference>
<protein>
    <submittedName>
        <fullName evidence="3">FAD-dependent oxidoreductase</fullName>
    </submittedName>
</protein>
<dbReference type="Proteomes" id="UP001172083">
    <property type="component" value="Unassembled WGS sequence"/>
</dbReference>
<dbReference type="RefSeq" id="WP_346756724.1">
    <property type="nucleotide sequence ID" value="NZ_JAUJEB010000001.1"/>
</dbReference>
<dbReference type="Pfam" id="PF01266">
    <property type="entry name" value="DAO"/>
    <property type="match status" value="1"/>
</dbReference>
<keyword evidence="4" id="KW-1185">Reference proteome</keyword>
<dbReference type="EMBL" id="JAUJEB010000001">
    <property type="protein sequence ID" value="MDN5211390.1"/>
    <property type="molecule type" value="Genomic_DNA"/>
</dbReference>
<proteinExistence type="predicted"/>
<reference evidence="3" key="1">
    <citation type="submission" date="2023-06" db="EMBL/GenBank/DDBJ databases">
        <title>Genomic of Agaribacillus aureum.</title>
        <authorList>
            <person name="Wang G."/>
        </authorList>
    </citation>
    <scope>NUCLEOTIDE SEQUENCE</scope>
    <source>
        <strain evidence="3">BMA12</strain>
    </source>
</reference>
<evidence type="ECO:0000313" key="3">
    <source>
        <dbReference type="EMBL" id="MDN5211390.1"/>
    </source>
</evidence>
<name>A0ABT8L0X8_9BACT</name>
<evidence type="ECO:0000313" key="4">
    <source>
        <dbReference type="Proteomes" id="UP001172083"/>
    </source>
</evidence>
<feature type="domain" description="FAD dependent oxidoreductase" evidence="2">
    <location>
        <begin position="6"/>
        <end position="397"/>
    </location>
</feature>
<dbReference type="Gene3D" id="3.30.9.10">
    <property type="entry name" value="D-Amino Acid Oxidase, subunit A, domain 2"/>
    <property type="match status" value="1"/>
</dbReference>
<dbReference type="InterPro" id="IPR006076">
    <property type="entry name" value="FAD-dep_OxRdtase"/>
</dbReference>
<evidence type="ECO:0000259" key="2">
    <source>
        <dbReference type="Pfam" id="PF01266"/>
    </source>
</evidence>
<sequence length="417" mass="45802">MKTKKALVVGGGIIGMCSAYFLNKNGFEVTVVDKGDFQHGCSHGNAGMVVPSHFVPLAAPGVIRQGLRWMFNPKSPFHISFHLNRDMISWIWKFYLAANKKHVARSAPLLSWFNLTSKLLYEEMAIEESLEFGLQKKGLLMHCKTNKVLNEEAALVATARELGLQAEVLSRDEAEKLDPGVRLDTAGAVYYAMDAFLTPQLLMTALYKTLNSRGVSFVPFSQITSFSKKDDKIISINTGSGSFVADEYILATGSWSGVLARQLSVNLPMMAGKGYSVLLPQPKACPNICSILTEARVAVTPMETGLSFAGTLELGEVNDHVNKKRLSGIFHSIPQYFPEFEVADFEELPVWTGLRPCSPDGLPYIGRPNNFKNLIFATGHAMMGLSLGPATGYLVAQIAGNEDMERDISLLHPSRYD</sequence>
<dbReference type="InterPro" id="IPR036188">
    <property type="entry name" value="FAD/NAD-bd_sf"/>
</dbReference>
<evidence type="ECO:0000256" key="1">
    <source>
        <dbReference type="ARBA" id="ARBA00023002"/>
    </source>
</evidence>
<organism evidence="3 4">
    <name type="scientific">Agaribacillus aureus</name>
    <dbReference type="NCBI Taxonomy" id="3051825"/>
    <lineage>
        <taxon>Bacteria</taxon>
        <taxon>Pseudomonadati</taxon>
        <taxon>Bacteroidota</taxon>
        <taxon>Cytophagia</taxon>
        <taxon>Cytophagales</taxon>
        <taxon>Splendidivirgaceae</taxon>
        <taxon>Agaribacillus</taxon>
    </lineage>
</organism>
<comment type="caution">
    <text evidence="3">The sequence shown here is derived from an EMBL/GenBank/DDBJ whole genome shotgun (WGS) entry which is preliminary data.</text>
</comment>